<gene>
    <name evidence="2" type="ORF">NCTC13159_01184</name>
    <name evidence="1" type="ORF">RO07_15240</name>
</gene>
<organism evidence="2 4">
    <name type="scientific">Pandoraea pulmonicola</name>
    <dbReference type="NCBI Taxonomy" id="93221"/>
    <lineage>
        <taxon>Bacteria</taxon>
        <taxon>Pseudomonadati</taxon>
        <taxon>Pseudomonadota</taxon>
        <taxon>Betaproteobacteria</taxon>
        <taxon>Burkholderiales</taxon>
        <taxon>Burkholderiaceae</taxon>
        <taxon>Pandoraea</taxon>
    </lineage>
</organism>
<dbReference type="EMBL" id="UGSJ01000001">
    <property type="protein sequence ID" value="SUA89716.1"/>
    <property type="molecule type" value="Genomic_DNA"/>
</dbReference>
<dbReference type="EMBL" id="CP010310">
    <property type="protein sequence ID" value="AJC21504.1"/>
    <property type="molecule type" value="Genomic_DNA"/>
</dbReference>
<evidence type="ECO:0000313" key="2">
    <source>
        <dbReference type="EMBL" id="SUA89716.1"/>
    </source>
</evidence>
<evidence type="ECO:0000313" key="3">
    <source>
        <dbReference type="Proteomes" id="UP000035086"/>
    </source>
</evidence>
<name>A0AAJ4ZAM5_PANPU</name>
<proteinExistence type="predicted"/>
<keyword evidence="3" id="KW-1185">Reference proteome</keyword>
<dbReference type="RefSeq" id="WP_039409217.1">
    <property type="nucleotide sequence ID" value="NZ_CP010310.2"/>
</dbReference>
<reference evidence="1" key="2">
    <citation type="submission" date="2016-11" db="EMBL/GenBank/DDBJ databases">
        <title>Complete Genome Sequencing of Pandoraea pulmonicola DSM 16583.</title>
        <authorList>
            <person name="Chan K.-G."/>
        </authorList>
    </citation>
    <scope>NUCLEOTIDE SEQUENCE</scope>
    <source>
        <strain evidence="1">DSM 16583</strain>
    </source>
</reference>
<dbReference type="Proteomes" id="UP000035086">
    <property type="component" value="Chromosome"/>
</dbReference>
<dbReference type="AlphaFoldDB" id="A0AAJ4ZAM5"/>
<evidence type="ECO:0000313" key="4">
    <source>
        <dbReference type="Proteomes" id="UP000254589"/>
    </source>
</evidence>
<protein>
    <submittedName>
        <fullName evidence="2">Uncharacterized protein</fullName>
    </submittedName>
</protein>
<accession>A0AAJ4ZAM5</accession>
<evidence type="ECO:0000313" key="1">
    <source>
        <dbReference type="EMBL" id="AJC21504.1"/>
    </source>
</evidence>
<dbReference type="KEGG" id="ppul:RO07_15240"/>
<reference evidence="3" key="1">
    <citation type="submission" date="2014-12" db="EMBL/GenBank/DDBJ databases">
        <title>Complete Genome Sequencing of Pandoraea pulmonicola DSM 16583.</title>
        <authorList>
            <person name="Chan K.-G."/>
        </authorList>
    </citation>
    <scope>NUCLEOTIDE SEQUENCE [LARGE SCALE GENOMIC DNA]</scope>
    <source>
        <strain evidence="3">DSM 16583</strain>
    </source>
</reference>
<dbReference type="Proteomes" id="UP000254589">
    <property type="component" value="Unassembled WGS sequence"/>
</dbReference>
<sequence length="269" mass="29018">MPPSVKIPRQETGVSGGSAKITDDMLREWVALGRAGILAAGGINGLAKQYNVSAGALRNYLRADGTLTQQGQNRLNPGGRVEITGDMLQQWTTLGREGIKAAGGLEGLARRNNVSVVALRNCLRVDSTLTQYGQERVDRGRKAEVTDDMLRRWRTLGPEEIHAAGGINGLARQHNVSIVALRTYLHADGTLRQCGEDRLNPDGKVEISIAMLRQWATLGPEGFKAAGGIEGLARRHNVSAGALKAHFRINGTLSSRGEKRLRKAGMLPM</sequence>
<reference evidence="2 4" key="3">
    <citation type="submission" date="2018-06" db="EMBL/GenBank/DDBJ databases">
        <authorList>
            <consortium name="Pathogen Informatics"/>
            <person name="Doyle S."/>
        </authorList>
    </citation>
    <scope>NUCLEOTIDE SEQUENCE [LARGE SCALE GENOMIC DNA]</scope>
    <source>
        <strain evidence="2 4">NCTC13159</strain>
    </source>
</reference>